<dbReference type="RefSeq" id="WP_024266729.1">
    <property type="nucleotide sequence ID" value="NC_023035.1"/>
</dbReference>
<dbReference type="InterPro" id="IPR003439">
    <property type="entry name" value="ABC_transporter-like_ATP-bd"/>
</dbReference>
<dbReference type="PANTHER" id="PTHR24221">
    <property type="entry name" value="ATP-BINDING CASSETTE SUB-FAMILY B"/>
    <property type="match status" value="1"/>
</dbReference>
<dbReference type="Gene3D" id="1.20.1560.10">
    <property type="entry name" value="ABC transporter type 1, transmembrane domain"/>
    <property type="match status" value="1"/>
</dbReference>
<evidence type="ECO:0008006" key="12">
    <source>
        <dbReference type="Google" id="ProtNLM"/>
    </source>
</evidence>
<dbReference type="PANTHER" id="PTHR24221:SF397">
    <property type="entry name" value="ABC TRANSPORTER, ATP-BINDING TRANSMEMBRANE PROTEIN"/>
    <property type="match status" value="1"/>
</dbReference>
<evidence type="ECO:0000256" key="1">
    <source>
        <dbReference type="ARBA" id="ARBA00004651"/>
    </source>
</evidence>
<keyword evidence="11" id="KW-1185">Reference proteome</keyword>
<dbReference type="InterPro" id="IPR017871">
    <property type="entry name" value="ABC_transporter-like_CS"/>
</dbReference>
<keyword evidence="6 7" id="KW-0472">Membrane</keyword>
<organism evidence="10 11">
    <name type="scientific">Salinispira pacifica</name>
    <dbReference type="NCBI Taxonomy" id="1307761"/>
    <lineage>
        <taxon>Bacteria</taxon>
        <taxon>Pseudomonadati</taxon>
        <taxon>Spirochaetota</taxon>
        <taxon>Spirochaetia</taxon>
        <taxon>Spirochaetales</taxon>
        <taxon>Spirochaetaceae</taxon>
        <taxon>Salinispira</taxon>
    </lineage>
</organism>
<dbReference type="SUPFAM" id="SSF52540">
    <property type="entry name" value="P-loop containing nucleoside triphosphate hydrolases"/>
    <property type="match status" value="1"/>
</dbReference>
<dbReference type="InterPro" id="IPR036640">
    <property type="entry name" value="ABC1_TM_sf"/>
</dbReference>
<dbReference type="KEGG" id="slr:L21SP2_0360"/>
<dbReference type="eggNOG" id="COG1132">
    <property type="taxonomic scope" value="Bacteria"/>
</dbReference>
<evidence type="ECO:0000256" key="2">
    <source>
        <dbReference type="ARBA" id="ARBA00022692"/>
    </source>
</evidence>
<dbReference type="InterPro" id="IPR039421">
    <property type="entry name" value="Type_1_exporter"/>
</dbReference>
<dbReference type="GO" id="GO:0140359">
    <property type="term" value="F:ABC-type transporter activity"/>
    <property type="evidence" value="ECO:0007669"/>
    <property type="project" value="InterPro"/>
</dbReference>
<dbReference type="HOGENOM" id="CLU_000604_84_3_12"/>
<keyword evidence="3" id="KW-0547">Nucleotide-binding</keyword>
<evidence type="ECO:0000256" key="6">
    <source>
        <dbReference type="ARBA" id="ARBA00023136"/>
    </source>
</evidence>
<dbReference type="STRING" id="1307761.L21SP2_0360"/>
<dbReference type="Proteomes" id="UP000018680">
    <property type="component" value="Chromosome"/>
</dbReference>
<dbReference type="GO" id="GO:0005524">
    <property type="term" value="F:ATP binding"/>
    <property type="evidence" value="ECO:0007669"/>
    <property type="project" value="UniProtKB-KW"/>
</dbReference>
<dbReference type="PROSITE" id="PS50893">
    <property type="entry name" value="ABC_TRANSPORTER_2"/>
    <property type="match status" value="1"/>
</dbReference>
<feature type="domain" description="ABC transmembrane type-1" evidence="9">
    <location>
        <begin position="1"/>
        <end position="102"/>
    </location>
</feature>
<comment type="subcellular location">
    <subcellularLocation>
        <location evidence="1">Cell membrane</location>
        <topology evidence="1">Multi-pass membrane protein</topology>
    </subcellularLocation>
</comment>
<evidence type="ECO:0000256" key="3">
    <source>
        <dbReference type="ARBA" id="ARBA00022741"/>
    </source>
</evidence>
<evidence type="ECO:0000313" key="10">
    <source>
        <dbReference type="EMBL" id="AHC13796.1"/>
    </source>
</evidence>
<dbReference type="SUPFAM" id="SSF90123">
    <property type="entry name" value="ABC transporter transmembrane region"/>
    <property type="match status" value="1"/>
</dbReference>
<evidence type="ECO:0000256" key="4">
    <source>
        <dbReference type="ARBA" id="ARBA00022840"/>
    </source>
</evidence>
<dbReference type="PROSITE" id="PS50929">
    <property type="entry name" value="ABC_TM1F"/>
    <property type="match status" value="1"/>
</dbReference>
<keyword evidence="4" id="KW-0067">ATP-binding</keyword>
<dbReference type="AlphaFoldDB" id="V5WF45"/>
<dbReference type="Gene3D" id="3.40.50.300">
    <property type="entry name" value="P-loop containing nucleotide triphosphate hydrolases"/>
    <property type="match status" value="2"/>
</dbReference>
<evidence type="ECO:0000256" key="5">
    <source>
        <dbReference type="ARBA" id="ARBA00022989"/>
    </source>
</evidence>
<evidence type="ECO:0000259" key="9">
    <source>
        <dbReference type="PROSITE" id="PS50929"/>
    </source>
</evidence>
<sequence>MLEYLQGMRLIKAFKLTGTKFERLEKTFRRLKTLSIKLEAGGGPTIMLSSFALHAGFTLIILFGLTFLFASTLGLPVYIMFLIIDTRVYEPLIQAFIFLGELNYYQISTERLEKLRSTPALTGREPDLRPSGYDIEFENVHFRYHDTEVLKGVSLAIPEHSLAAFVGPSGSGKTTMTRLIARFWDVTDGVIRLGGRDLRDYSPETILASVSMVFQDVYLFNDTILNNIRVGNTEASLEEVIETAKTARAHEFIERLPDGYDTMVGEGGSTLSGGEKQRISIARAMLKDAPIILLDEGRIVEQGTHEELLHAGGLYSRMWEEQRAARGYKFV</sequence>
<dbReference type="InterPro" id="IPR011527">
    <property type="entry name" value="ABC1_TM_dom"/>
</dbReference>
<dbReference type="GO" id="GO:0034040">
    <property type="term" value="F:ATPase-coupled lipid transmembrane transporter activity"/>
    <property type="evidence" value="ECO:0007669"/>
    <property type="project" value="TreeGrafter"/>
</dbReference>
<evidence type="ECO:0000259" key="8">
    <source>
        <dbReference type="PROSITE" id="PS50893"/>
    </source>
</evidence>
<dbReference type="Pfam" id="PF00005">
    <property type="entry name" value="ABC_tran"/>
    <property type="match status" value="1"/>
</dbReference>
<dbReference type="GO" id="GO:0005886">
    <property type="term" value="C:plasma membrane"/>
    <property type="evidence" value="ECO:0007669"/>
    <property type="project" value="UniProtKB-SubCell"/>
</dbReference>
<evidence type="ECO:0000256" key="7">
    <source>
        <dbReference type="SAM" id="Phobius"/>
    </source>
</evidence>
<gene>
    <name evidence="10" type="ORF">L21SP2_0360</name>
</gene>
<keyword evidence="5 7" id="KW-1133">Transmembrane helix</keyword>
<keyword evidence="2 7" id="KW-0812">Transmembrane</keyword>
<feature type="transmembrane region" description="Helical" evidence="7">
    <location>
        <begin position="57"/>
        <end position="84"/>
    </location>
</feature>
<accession>V5WF45</accession>
<proteinExistence type="predicted"/>
<dbReference type="InterPro" id="IPR027417">
    <property type="entry name" value="P-loop_NTPase"/>
</dbReference>
<protein>
    <recommendedName>
        <fullName evidence="12">Lipid A export ATP-binding/permease protein MsbA</fullName>
    </recommendedName>
</protein>
<dbReference type="EMBL" id="CP006939">
    <property type="protein sequence ID" value="AHC13796.1"/>
    <property type="molecule type" value="Genomic_DNA"/>
</dbReference>
<dbReference type="GO" id="GO:0016887">
    <property type="term" value="F:ATP hydrolysis activity"/>
    <property type="evidence" value="ECO:0007669"/>
    <property type="project" value="InterPro"/>
</dbReference>
<evidence type="ECO:0000313" key="11">
    <source>
        <dbReference type="Proteomes" id="UP000018680"/>
    </source>
</evidence>
<name>V5WF45_9SPIO</name>
<feature type="domain" description="ABC transporter" evidence="8">
    <location>
        <begin position="135"/>
        <end position="331"/>
    </location>
</feature>
<dbReference type="PROSITE" id="PS00211">
    <property type="entry name" value="ABC_TRANSPORTER_1"/>
    <property type="match status" value="1"/>
</dbReference>
<reference evidence="10 11" key="1">
    <citation type="journal article" date="2015" name="Stand. Genomic Sci.">
        <title>Complete genome sequence and description of Salinispira pacifica gen. nov., sp. nov., a novel spirochaete isolated form a hypersaline microbial mat.</title>
        <authorList>
            <person name="Ben Hania W."/>
            <person name="Joseph M."/>
            <person name="Schumann P."/>
            <person name="Bunk B."/>
            <person name="Fiebig A."/>
            <person name="Sproer C."/>
            <person name="Klenk H.P."/>
            <person name="Fardeau M.L."/>
            <person name="Spring S."/>
        </authorList>
    </citation>
    <scope>NUCLEOTIDE SEQUENCE [LARGE SCALE GENOMIC DNA]</scope>
    <source>
        <strain evidence="10 11">L21-RPul-D2</strain>
    </source>
</reference>